<name>A0A4R1NJH2_9GAMM</name>
<comment type="similarity">
    <text evidence="2">Belongs to the bacterial solute-binding protein 2 family.</text>
</comment>
<dbReference type="AlphaFoldDB" id="A0A4R1NJH2"/>
<feature type="domain" description="Periplasmic binding protein" evidence="5">
    <location>
        <begin position="31"/>
        <end position="286"/>
    </location>
</feature>
<comment type="subcellular location">
    <subcellularLocation>
        <location evidence="1">Cell envelope</location>
    </subcellularLocation>
</comment>
<organism evidence="6 7">
    <name type="scientific">Sodalis ligni</name>
    <dbReference type="NCBI Taxonomy" id="2697027"/>
    <lineage>
        <taxon>Bacteria</taxon>
        <taxon>Pseudomonadati</taxon>
        <taxon>Pseudomonadota</taxon>
        <taxon>Gammaproteobacteria</taxon>
        <taxon>Enterobacterales</taxon>
        <taxon>Bruguierivoracaceae</taxon>
        <taxon>Sodalis</taxon>
    </lineage>
</organism>
<protein>
    <submittedName>
        <fullName evidence="6">Monosaccharide ABC transporter substrate-binding protein (CUT2 family)</fullName>
    </submittedName>
</protein>
<dbReference type="PANTHER" id="PTHR46847">
    <property type="entry name" value="D-ALLOSE-BINDING PERIPLASMIC PROTEIN-RELATED"/>
    <property type="match status" value="1"/>
</dbReference>
<dbReference type="Gene3D" id="3.40.50.2300">
    <property type="match status" value="2"/>
</dbReference>
<feature type="signal peptide" evidence="4">
    <location>
        <begin position="1"/>
        <end position="23"/>
    </location>
</feature>
<dbReference type="Pfam" id="PF13407">
    <property type="entry name" value="Peripla_BP_4"/>
    <property type="match status" value="1"/>
</dbReference>
<dbReference type="InterPro" id="IPR028082">
    <property type="entry name" value="Peripla_BP_I"/>
</dbReference>
<accession>A0A4R1NJH2</accession>
<sequence length="318" mass="33873">MMKIKTLCGLAMMAIFGIGQSYAADQLYVPVVSKGYQQEFWQTVKLGTEAAAKDLSVRTSFVGPSDETQIAEQIQLMEDTITRHPNGILLSSLDANALIPLVEKANGQHITVATFDSGVNSDIPVSFVATSNVKAGSAAADALAKELGGKGKVGIVAHVAGTTSAIERTEGFTKTIKEKYPNITLLPVQYSDGDPQKAMDKTIDMTRANPDLAGIYATNEGSTLGVANAIKTLGLSGKIKVIGFDSTEAIINYLKIGAIQGFIVQDAYQIGYQGLTTLVNSIRGQKVPKSVDIPVKFVTQSNLNEPAIQKLLYPFGKK</sequence>
<reference evidence="6 7" key="1">
    <citation type="submission" date="2019-02" db="EMBL/GenBank/DDBJ databases">
        <title>Investigation of anaerobic lignin degradation for improved lignocellulosic biofuels.</title>
        <authorList>
            <person name="Deangelis K."/>
        </authorList>
    </citation>
    <scope>NUCLEOTIDE SEQUENCE [LARGE SCALE GENOMIC DNA]</scope>
    <source>
        <strain evidence="6 7">159R</strain>
    </source>
</reference>
<evidence type="ECO:0000256" key="3">
    <source>
        <dbReference type="ARBA" id="ARBA00022729"/>
    </source>
</evidence>
<dbReference type="CDD" id="cd20005">
    <property type="entry name" value="PBP1_ABC_sugar_binding-like"/>
    <property type="match status" value="1"/>
</dbReference>
<evidence type="ECO:0000256" key="4">
    <source>
        <dbReference type="SAM" id="SignalP"/>
    </source>
</evidence>
<dbReference type="Proteomes" id="UP000294555">
    <property type="component" value="Unassembled WGS sequence"/>
</dbReference>
<evidence type="ECO:0000256" key="2">
    <source>
        <dbReference type="ARBA" id="ARBA00007639"/>
    </source>
</evidence>
<comment type="caution">
    <text evidence="6">The sequence shown here is derived from an EMBL/GenBank/DDBJ whole genome shotgun (WGS) entry which is preliminary data.</text>
</comment>
<evidence type="ECO:0000313" key="6">
    <source>
        <dbReference type="EMBL" id="TCL06081.1"/>
    </source>
</evidence>
<dbReference type="SUPFAM" id="SSF53822">
    <property type="entry name" value="Periplasmic binding protein-like I"/>
    <property type="match status" value="1"/>
</dbReference>
<gene>
    <name evidence="6" type="ORF">EZJ58_4307</name>
</gene>
<dbReference type="InterPro" id="IPR025997">
    <property type="entry name" value="SBP_2_dom"/>
</dbReference>
<feature type="chain" id="PRO_5020241442" evidence="4">
    <location>
        <begin position="24"/>
        <end position="318"/>
    </location>
</feature>
<dbReference type="EMBL" id="SJOI01000001">
    <property type="protein sequence ID" value="TCL06081.1"/>
    <property type="molecule type" value="Genomic_DNA"/>
</dbReference>
<dbReference type="GO" id="GO:0030246">
    <property type="term" value="F:carbohydrate binding"/>
    <property type="evidence" value="ECO:0007669"/>
    <property type="project" value="UniProtKB-ARBA"/>
</dbReference>
<proteinExistence type="inferred from homology"/>
<dbReference type="PANTHER" id="PTHR46847:SF1">
    <property type="entry name" value="D-ALLOSE-BINDING PERIPLASMIC PROTEIN-RELATED"/>
    <property type="match status" value="1"/>
</dbReference>
<evidence type="ECO:0000259" key="5">
    <source>
        <dbReference type="Pfam" id="PF13407"/>
    </source>
</evidence>
<dbReference type="GO" id="GO:0030313">
    <property type="term" value="C:cell envelope"/>
    <property type="evidence" value="ECO:0007669"/>
    <property type="project" value="UniProtKB-SubCell"/>
</dbReference>
<keyword evidence="3 4" id="KW-0732">Signal</keyword>
<evidence type="ECO:0000256" key="1">
    <source>
        <dbReference type="ARBA" id="ARBA00004196"/>
    </source>
</evidence>
<keyword evidence="7" id="KW-1185">Reference proteome</keyword>
<evidence type="ECO:0000313" key="7">
    <source>
        <dbReference type="Proteomes" id="UP000294555"/>
    </source>
</evidence>
<dbReference type="GO" id="GO:0055085">
    <property type="term" value="P:transmembrane transport"/>
    <property type="evidence" value="ECO:0007669"/>
    <property type="project" value="UniProtKB-ARBA"/>
</dbReference>